<feature type="domain" description="YchJ-like middle NTF2-like" evidence="2">
    <location>
        <begin position="45"/>
        <end position="143"/>
    </location>
</feature>
<dbReference type="InterPro" id="IPR048469">
    <property type="entry name" value="YchJ-like_M"/>
</dbReference>
<dbReference type="InterPro" id="IPR023006">
    <property type="entry name" value="YchJ-like"/>
</dbReference>
<sequence length="146" mass="16592">MRGAMPRPSSDPCPCGRRDPRGTALGYAACCGRYLDDFGRTPAPDAESLMRSRYTAFVCERADYLLATWHLSKRPERLDFEAGTRWLGLEVRTHRAVDADHAEVEFVARQRGRSGAATRLHERSRFVREAGEGGILRWYYLDGDLR</sequence>
<keyword evidence="4" id="KW-1185">Reference proteome</keyword>
<dbReference type="InterPro" id="IPR032710">
    <property type="entry name" value="NTF2-like_dom_sf"/>
</dbReference>
<dbReference type="Gene3D" id="3.10.450.50">
    <property type="match status" value="1"/>
</dbReference>
<protein>
    <recommendedName>
        <fullName evidence="1">UPF0225 protein GCM10023165_38390</fullName>
    </recommendedName>
</protein>
<reference evidence="4" key="1">
    <citation type="journal article" date="2019" name="Int. J. Syst. Evol. Microbiol.">
        <title>The Global Catalogue of Microorganisms (GCM) 10K type strain sequencing project: providing services to taxonomists for standard genome sequencing and annotation.</title>
        <authorList>
            <consortium name="The Broad Institute Genomics Platform"/>
            <consortium name="The Broad Institute Genome Sequencing Center for Infectious Disease"/>
            <person name="Wu L."/>
            <person name="Ma J."/>
        </authorList>
    </citation>
    <scope>NUCLEOTIDE SEQUENCE [LARGE SCALE GENOMIC DNA]</scope>
    <source>
        <strain evidence="4">JCM 17804</strain>
    </source>
</reference>
<dbReference type="Proteomes" id="UP001500975">
    <property type="component" value="Unassembled WGS sequence"/>
</dbReference>
<organism evidence="3 4">
    <name type="scientific">Variovorax defluvii</name>
    <dbReference type="NCBI Taxonomy" id="913761"/>
    <lineage>
        <taxon>Bacteria</taxon>
        <taxon>Pseudomonadati</taxon>
        <taxon>Pseudomonadota</taxon>
        <taxon>Betaproteobacteria</taxon>
        <taxon>Burkholderiales</taxon>
        <taxon>Comamonadaceae</taxon>
        <taxon>Variovorax</taxon>
    </lineage>
</organism>
<comment type="similarity">
    <text evidence="1">Belongs to the UPF0225 family.</text>
</comment>
<comment type="caution">
    <text evidence="3">The sequence shown here is derived from an EMBL/GenBank/DDBJ whole genome shotgun (WGS) entry which is preliminary data.</text>
</comment>
<dbReference type="HAMAP" id="MF_00612">
    <property type="entry name" value="UPF0225"/>
    <property type="match status" value="1"/>
</dbReference>
<evidence type="ECO:0000313" key="3">
    <source>
        <dbReference type="EMBL" id="GAA4350773.1"/>
    </source>
</evidence>
<dbReference type="EMBL" id="BAABGJ010000072">
    <property type="protein sequence ID" value="GAA4350773.1"/>
    <property type="molecule type" value="Genomic_DNA"/>
</dbReference>
<dbReference type="SUPFAM" id="SSF54427">
    <property type="entry name" value="NTF2-like"/>
    <property type="match status" value="1"/>
</dbReference>
<name>A0ABP8I482_9BURK</name>
<accession>A0ABP8I482</accession>
<evidence type="ECO:0000256" key="1">
    <source>
        <dbReference type="HAMAP-Rule" id="MF_00612"/>
    </source>
</evidence>
<proteinExistence type="inferred from homology"/>
<evidence type="ECO:0000259" key="2">
    <source>
        <dbReference type="Pfam" id="PF17775"/>
    </source>
</evidence>
<evidence type="ECO:0000313" key="4">
    <source>
        <dbReference type="Proteomes" id="UP001500975"/>
    </source>
</evidence>
<dbReference type="Pfam" id="PF17775">
    <property type="entry name" value="YchJ_M-like"/>
    <property type="match status" value="1"/>
</dbReference>
<gene>
    <name evidence="3" type="ORF">GCM10023165_38390</name>
</gene>